<keyword evidence="3" id="KW-1185">Reference proteome</keyword>
<gene>
    <name evidence="2" type="ORF">THAPS_263108</name>
</gene>
<evidence type="ECO:0000313" key="2">
    <source>
        <dbReference type="EMBL" id="ACI64468.1"/>
    </source>
</evidence>
<dbReference type="HOGENOM" id="CLU_1901799_0_0_1"/>
<evidence type="ECO:0000313" key="3">
    <source>
        <dbReference type="Proteomes" id="UP000001449"/>
    </source>
</evidence>
<dbReference type="EMBL" id="CP001160">
    <property type="protein sequence ID" value="ACI64468.1"/>
    <property type="molecule type" value="Genomic_DNA"/>
</dbReference>
<dbReference type="PaxDb" id="35128-Thaps263108"/>
<organism evidence="2 3">
    <name type="scientific">Thalassiosira pseudonana</name>
    <name type="common">Marine diatom</name>
    <name type="synonym">Cyclotella nana</name>
    <dbReference type="NCBI Taxonomy" id="35128"/>
    <lineage>
        <taxon>Eukaryota</taxon>
        <taxon>Sar</taxon>
        <taxon>Stramenopiles</taxon>
        <taxon>Ochrophyta</taxon>
        <taxon>Bacillariophyta</taxon>
        <taxon>Coscinodiscophyceae</taxon>
        <taxon>Thalassiosirophycidae</taxon>
        <taxon>Thalassiosirales</taxon>
        <taxon>Thalassiosiraceae</taxon>
        <taxon>Thalassiosira</taxon>
    </lineage>
</organism>
<feature type="non-terminal residue" evidence="2">
    <location>
        <position position="1"/>
    </location>
</feature>
<feature type="non-terminal residue" evidence="2">
    <location>
        <position position="134"/>
    </location>
</feature>
<sequence length="134" mass="15380">EVAALKEEKSAQRDLIQRLKKETSAAASAAHDLEKDLQSRIKDLTDENHKLEGEIQLLIGEKQDLVAKQESAMKVNTEREEEIEGLKKRMEEEEEKKKNANKHIADLTIVKEELKIELKESSENISELEQEMQS</sequence>
<dbReference type="RefSeq" id="XP_002295751.1">
    <property type="nucleotide sequence ID" value="XM_002295715.1"/>
</dbReference>
<dbReference type="KEGG" id="tps:THAPS_263108"/>
<evidence type="ECO:0000256" key="1">
    <source>
        <dbReference type="SAM" id="MobiDB-lite"/>
    </source>
</evidence>
<reference evidence="2 3" key="2">
    <citation type="journal article" date="2008" name="Nature">
        <title>The Phaeodactylum genome reveals the evolutionary history of diatom genomes.</title>
        <authorList>
            <person name="Bowler C."/>
            <person name="Allen A.E."/>
            <person name="Badger J.H."/>
            <person name="Grimwood J."/>
            <person name="Jabbari K."/>
            <person name="Kuo A."/>
            <person name="Maheswari U."/>
            <person name="Martens C."/>
            <person name="Maumus F."/>
            <person name="Otillar R.P."/>
            <person name="Rayko E."/>
            <person name="Salamov A."/>
            <person name="Vandepoele K."/>
            <person name="Beszteri B."/>
            <person name="Gruber A."/>
            <person name="Heijde M."/>
            <person name="Katinka M."/>
            <person name="Mock T."/>
            <person name="Valentin K."/>
            <person name="Verret F."/>
            <person name="Berges J.A."/>
            <person name="Brownlee C."/>
            <person name="Cadoret J.P."/>
            <person name="Chiovitti A."/>
            <person name="Choi C.J."/>
            <person name="Coesel S."/>
            <person name="De Martino A."/>
            <person name="Detter J.C."/>
            <person name="Durkin C."/>
            <person name="Falciatore A."/>
            <person name="Fournet J."/>
            <person name="Haruta M."/>
            <person name="Huysman M.J."/>
            <person name="Jenkins B.D."/>
            <person name="Jiroutova K."/>
            <person name="Jorgensen R.E."/>
            <person name="Joubert Y."/>
            <person name="Kaplan A."/>
            <person name="Kroger N."/>
            <person name="Kroth P.G."/>
            <person name="La Roche J."/>
            <person name="Lindquist E."/>
            <person name="Lommer M."/>
            <person name="Martin-Jezequel V."/>
            <person name="Lopez P.J."/>
            <person name="Lucas S."/>
            <person name="Mangogna M."/>
            <person name="McGinnis K."/>
            <person name="Medlin L.K."/>
            <person name="Montsant A."/>
            <person name="Oudot-Le Secq M.P."/>
            <person name="Napoli C."/>
            <person name="Obornik M."/>
            <person name="Parker M.S."/>
            <person name="Petit J.L."/>
            <person name="Porcel B.M."/>
            <person name="Poulsen N."/>
            <person name="Robison M."/>
            <person name="Rychlewski L."/>
            <person name="Rynearson T.A."/>
            <person name="Schmutz J."/>
            <person name="Shapiro H."/>
            <person name="Siaut M."/>
            <person name="Stanley M."/>
            <person name="Sussman M.R."/>
            <person name="Taylor A.R."/>
            <person name="Vardi A."/>
            <person name="von Dassow P."/>
            <person name="Vyverman W."/>
            <person name="Willis A."/>
            <person name="Wyrwicz L.S."/>
            <person name="Rokhsar D.S."/>
            <person name="Weissenbach J."/>
            <person name="Armbrust E.V."/>
            <person name="Green B.R."/>
            <person name="Van de Peer Y."/>
            <person name="Grigoriev I.V."/>
        </authorList>
    </citation>
    <scope>NUCLEOTIDE SEQUENCE [LARGE SCALE GENOMIC DNA]</scope>
    <source>
        <strain evidence="2 3">CCMP1335</strain>
    </source>
</reference>
<dbReference type="InParanoid" id="B5YMI8"/>
<dbReference type="AlphaFoldDB" id="B5YMI8"/>
<feature type="region of interest" description="Disordered" evidence="1">
    <location>
        <begin position="69"/>
        <end position="100"/>
    </location>
</feature>
<protein>
    <submittedName>
        <fullName evidence="2">Uncharacterized protein</fullName>
    </submittedName>
</protein>
<reference evidence="2 3" key="1">
    <citation type="journal article" date="2004" name="Science">
        <title>The genome of the diatom Thalassiosira pseudonana: ecology, evolution, and metabolism.</title>
        <authorList>
            <person name="Armbrust E.V."/>
            <person name="Berges J.A."/>
            <person name="Bowler C."/>
            <person name="Green B.R."/>
            <person name="Martinez D."/>
            <person name="Putnam N.H."/>
            <person name="Zhou S."/>
            <person name="Allen A.E."/>
            <person name="Apt K.E."/>
            <person name="Bechner M."/>
            <person name="Brzezinski M.A."/>
            <person name="Chaal B.K."/>
            <person name="Chiovitti A."/>
            <person name="Davis A.K."/>
            <person name="Demarest M.S."/>
            <person name="Detter J.C."/>
            <person name="Glavina T."/>
            <person name="Goodstein D."/>
            <person name="Hadi M.Z."/>
            <person name="Hellsten U."/>
            <person name="Hildebrand M."/>
            <person name="Jenkins B.D."/>
            <person name="Jurka J."/>
            <person name="Kapitonov V.V."/>
            <person name="Kroger N."/>
            <person name="Lau W.W."/>
            <person name="Lane T.W."/>
            <person name="Larimer F.W."/>
            <person name="Lippmeier J.C."/>
            <person name="Lucas S."/>
            <person name="Medina M."/>
            <person name="Montsant A."/>
            <person name="Obornik M."/>
            <person name="Parker M.S."/>
            <person name="Palenik B."/>
            <person name="Pazour G.J."/>
            <person name="Richardson P.M."/>
            <person name="Rynearson T.A."/>
            <person name="Saito M.A."/>
            <person name="Schwartz D.C."/>
            <person name="Thamatrakoln K."/>
            <person name="Valentin K."/>
            <person name="Vardi A."/>
            <person name="Wilkerson F.P."/>
            <person name="Rokhsar D.S."/>
        </authorList>
    </citation>
    <scope>NUCLEOTIDE SEQUENCE [LARGE SCALE GENOMIC DNA]</scope>
    <source>
        <strain evidence="2 3">CCMP1335</strain>
    </source>
</reference>
<accession>B5YMI8</accession>
<dbReference type="GeneID" id="7448981"/>
<name>B5YMI8_THAPS</name>
<feature type="compositionally biased region" description="Basic and acidic residues" evidence="1">
    <location>
        <begin position="84"/>
        <end position="100"/>
    </location>
</feature>
<dbReference type="Proteomes" id="UP000001449">
    <property type="component" value="Chromosome 7"/>
</dbReference>
<proteinExistence type="predicted"/>